<dbReference type="GO" id="GO:0005975">
    <property type="term" value="P:carbohydrate metabolic process"/>
    <property type="evidence" value="ECO:0007669"/>
    <property type="project" value="InterPro"/>
</dbReference>
<evidence type="ECO:0000313" key="13">
    <source>
        <dbReference type="EMBL" id="OOL81523.1"/>
    </source>
</evidence>
<dbReference type="GO" id="GO:0051060">
    <property type="term" value="F:pullulanase activity"/>
    <property type="evidence" value="ECO:0007669"/>
    <property type="project" value="UniProtKB-EC"/>
</dbReference>
<name>A0A1S8KPE8_9LACT</name>
<evidence type="ECO:0000256" key="10">
    <source>
        <dbReference type="SAM" id="MobiDB-lite"/>
    </source>
</evidence>
<keyword evidence="2" id="KW-0732">Signal</keyword>
<dbReference type="InterPro" id="IPR014756">
    <property type="entry name" value="Ig_E-set"/>
</dbReference>
<evidence type="ECO:0000256" key="2">
    <source>
        <dbReference type="ARBA" id="ARBA00022729"/>
    </source>
</evidence>
<dbReference type="SMART" id="SM00642">
    <property type="entry name" value="Aamy"/>
    <property type="match status" value="1"/>
</dbReference>
<keyword evidence="11" id="KW-0472">Membrane</keyword>
<comment type="catalytic activity">
    <reaction evidence="6">
        <text>Hydrolysis of (1-&gt;6)-alpha-D-glucosidic linkages in pullulan, amylopectin and glycogen, and in the alpha- and beta-limit dextrins of amylopectin and glycogen.</text>
        <dbReference type="EC" id="3.2.1.41"/>
    </reaction>
</comment>
<dbReference type="Pfam" id="PF00128">
    <property type="entry name" value="Alpha-amylase"/>
    <property type="match status" value="1"/>
</dbReference>
<reference evidence="13 14" key="1">
    <citation type="submission" date="2017-01" db="EMBL/GenBank/DDBJ databases">
        <title>Complete Genome Sequence of Dolosigranulum pigrum isolated from a Patient with interstitial lung disease.</title>
        <authorList>
            <person name="Mukhopadhyay R."/>
            <person name="Joaquin J."/>
            <person name="Hogue R."/>
            <person name="Fitzgerald S."/>
            <person name="Jospin G."/>
            <person name="Eisen J.A."/>
            <person name="Chaturvedi V."/>
        </authorList>
    </citation>
    <scope>NUCLEOTIDE SEQUENCE [LARGE SCALE GENOMIC DNA]</scope>
    <source>
        <strain evidence="13 14">15S00348</strain>
    </source>
</reference>
<dbReference type="EC" id="3.2.1.41" evidence="7"/>
<evidence type="ECO:0000256" key="11">
    <source>
        <dbReference type="SAM" id="Phobius"/>
    </source>
</evidence>
<dbReference type="CDD" id="cd10315">
    <property type="entry name" value="CBM41_pullulanase"/>
    <property type="match status" value="2"/>
</dbReference>
<feature type="transmembrane region" description="Helical" evidence="11">
    <location>
        <begin position="1153"/>
        <end position="1173"/>
    </location>
</feature>
<dbReference type="Gene3D" id="2.60.40.10">
    <property type="entry name" value="Immunoglobulins"/>
    <property type="match status" value="1"/>
</dbReference>
<keyword evidence="11" id="KW-0812">Transmembrane</keyword>
<dbReference type="InterPro" id="IPR014755">
    <property type="entry name" value="Cu-Rt/internalin_Ig-like"/>
</dbReference>
<dbReference type="Pfam" id="PF03714">
    <property type="entry name" value="PUD"/>
    <property type="match status" value="2"/>
</dbReference>
<organism evidence="13 14">
    <name type="scientific">Dolosigranulum pigrum</name>
    <dbReference type="NCBI Taxonomy" id="29394"/>
    <lineage>
        <taxon>Bacteria</taxon>
        <taxon>Bacillati</taxon>
        <taxon>Bacillota</taxon>
        <taxon>Bacilli</taxon>
        <taxon>Lactobacillales</taxon>
        <taxon>Carnobacteriaceae</taxon>
        <taxon>Dolosigranulum</taxon>
    </lineage>
</organism>
<dbReference type="CDD" id="cd11341">
    <property type="entry name" value="AmyAc_Pullulanase_LD-like"/>
    <property type="match status" value="1"/>
</dbReference>
<keyword evidence="11" id="KW-1133">Transmembrane helix</keyword>
<feature type="domain" description="Glycosyl hydrolase family 13 catalytic" evidence="12">
    <location>
        <begin position="550"/>
        <end position="933"/>
    </location>
</feature>
<feature type="region of interest" description="Disordered" evidence="10">
    <location>
        <begin position="57"/>
        <end position="81"/>
    </location>
</feature>
<evidence type="ECO:0000256" key="1">
    <source>
        <dbReference type="ARBA" id="ARBA00008061"/>
    </source>
</evidence>
<evidence type="ECO:0000313" key="14">
    <source>
        <dbReference type="Proteomes" id="UP000190409"/>
    </source>
</evidence>
<dbReference type="Pfam" id="PF02922">
    <property type="entry name" value="CBM_48"/>
    <property type="match status" value="1"/>
</dbReference>
<feature type="region of interest" description="Disordered" evidence="10">
    <location>
        <begin position="1099"/>
        <end position="1143"/>
    </location>
</feature>
<dbReference type="InterPro" id="IPR011838">
    <property type="entry name" value="Pullulan_Gpos"/>
</dbReference>
<dbReference type="SUPFAM" id="SSF51445">
    <property type="entry name" value="(Trans)glycosidases"/>
    <property type="match status" value="1"/>
</dbReference>
<evidence type="ECO:0000259" key="12">
    <source>
        <dbReference type="SMART" id="SM00642"/>
    </source>
</evidence>
<dbReference type="InterPro" id="IPR040806">
    <property type="entry name" value="SpuA_C"/>
</dbReference>
<dbReference type="InterPro" id="IPR006047">
    <property type="entry name" value="GH13_cat_dom"/>
</dbReference>
<comment type="caution">
    <text evidence="13">The sequence shown here is derived from an EMBL/GenBank/DDBJ whole genome shotgun (WGS) entry which is preliminary data.</text>
</comment>
<evidence type="ECO:0000256" key="9">
    <source>
        <dbReference type="ARBA" id="ARBA00031076"/>
    </source>
</evidence>
<feature type="compositionally biased region" description="Polar residues" evidence="10">
    <location>
        <begin position="1099"/>
        <end position="1117"/>
    </location>
</feature>
<dbReference type="PANTHER" id="PTHR43002">
    <property type="entry name" value="GLYCOGEN DEBRANCHING ENZYME"/>
    <property type="match status" value="1"/>
</dbReference>
<dbReference type="InterPro" id="IPR004193">
    <property type="entry name" value="Glyco_hydro_13_N"/>
</dbReference>
<dbReference type="CDD" id="cd02860">
    <property type="entry name" value="E_set_Pullulanase"/>
    <property type="match status" value="1"/>
</dbReference>
<dbReference type="Gene3D" id="3.20.20.80">
    <property type="entry name" value="Glycosidases"/>
    <property type="match status" value="1"/>
</dbReference>
<dbReference type="Proteomes" id="UP000190409">
    <property type="component" value="Unassembled WGS sequence"/>
</dbReference>
<dbReference type="AlphaFoldDB" id="A0A1S8KPE8"/>
<dbReference type="SUPFAM" id="SSF49452">
    <property type="entry name" value="Starch-binding domain-like"/>
    <property type="match status" value="2"/>
</dbReference>
<dbReference type="EMBL" id="MUYF01000003">
    <property type="protein sequence ID" value="OOL81523.1"/>
    <property type="molecule type" value="Genomic_DNA"/>
</dbReference>
<evidence type="ECO:0000256" key="6">
    <source>
        <dbReference type="ARBA" id="ARBA00023965"/>
    </source>
</evidence>
<keyword evidence="5" id="KW-0326">Glycosidase</keyword>
<comment type="similarity">
    <text evidence="1">Belongs to the glycosyl hydrolase 13 family.</text>
</comment>
<dbReference type="Pfam" id="PF18033">
    <property type="entry name" value="SpuA_C"/>
    <property type="match status" value="1"/>
</dbReference>
<accession>A0A1S8KPE8</accession>
<dbReference type="InterPro" id="IPR005323">
    <property type="entry name" value="CBM41_pullulanase"/>
</dbReference>
<keyword evidence="4" id="KW-0106">Calcium</keyword>
<dbReference type="Gene3D" id="2.60.40.1110">
    <property type="match status" value="2"/>
</dbReference>
<evidence type="ECO:0000256" key="5">
    <source>
        <dbReference type="ARBA" id="ARBA00023295"/>
    </source>
</evidence>
<proteinExistence type="inferred from homology"/>
<evidence type="ECO:0000256" key="3">
    <source>
        <dbReference type="ARBA" id="ARBA00022801"/>
    </source>
</evidence>
<gene>
    <name evidence="13" type="ORF">BWX42_07290</name>
</gene>
<dbReference type="InterPro" id="IPR013780">
    <property type="entry name" value="Glyco_hydro_b"/>
</dbReference>
<feature type="compositionally biased region" description="Basic and acidic residues" evidence="10">
    <location>
        <begin position="72"/>
        <end position="81"/>
    </location>
</feature>
<dbReference type="InterPro" id="IPR017853">
    <property type="entry name" value="GH"/>
</dbReference>
<dbReference type="GO" id="GO:0030246">
    <property type="term" value="F:carbohydrate binding"/>
    <property type="evidence" value="ECO:0007669"/>
    <property type="project" value="InterPro"/>
</dbReference>
<evidence type="ECO:0000256" key="7">
    <source>
        <dbReference type="ARBA" id="ARBA00024062"/>
    </source>
</evidence>
<dbReference type="Gene3D" id="2.60.40.1180">
    <property type="entry name" value="Golgi alpha-mannosidase II"/>
    <property type="match status" value="1"/>
</dbReference>
<evidence type="ECO:0000256" key="8">
    <source>
        <dbReference type="ARBA" id="ARBA00029618"/>
    </source>
</evidence>
<dbReference type="SUPFAM" id="SSF81296">
    <property type="entry name" value="E set domains"/>
    <property type="match status" value="1"/>
</dbReference>
<protein>
    <recommendedName>
        <fullName evidence="7">pullulanase</fullName>
        <ecNumber evidence="7">3.2.1.41</ecNumber>
    </recommendedName>
    <alternativeName>
        <fullName evidence="8">Alpha-dextrin endo-1,6-alpha-glucosidase</fullName>
    </alternativeName>
    <alternativeName>
        <fullName evidence="9">Pullulan 6-glucanohydrolase</fullName>
    </alternativeName>
</protein>
<dbReference type="InterPro" id="IPR013783">
    <property type="entry name" value="Ig-like_fold"/>
</dbReference>
<dbReference type="Gene3D" id="2.60.40.1220">
    <property type="match status" value="1"/>
</dbReference>
<evidence type="ECO:0000256" key="4">
    <source>
        <dbReference type="ARBA" id="ARBA00022837"/>
    </source>
</evidence>
<dbReference type="InterPro" id="IPR013784">
    <property type="entry name" value="Carb-bd-like_fold"/>
</dbReference>
<keyword evidence="3" id="KW-0378">Hydrolase</keyword>
<sequence length="1176" mass="132235">MKSRKNLRYRMAVGASLSAFVLMHMTQEVVYASEEIEQAELSSLEESTQSVVISEANDFEPNIDNNNLPEQQKQEETSKNENVEVVDDVEKDTLISNQIEPNQSDQIESGHLRVHVNKELTHDESSHLGLWVWEDVESPSENWPNGALRLNQAAKDDYGRYLDVKLSGDSAKKVGVLINNTTGDNLTGDIKIEIIHKAMNEVWLGANKQVYTYKPLEQEGYLRVNYYDPDGNYDNLGVWTWGDVRQPSTDWPNGMELAQEGKYGRYVDIPLAEAARIVNFLVVNKVNEEKTVDYKFSELTTHSQVFLKAGDHTVYTNPYYISDVRAEAVHHISRSTIEMTFNTDKLPENLRDTMNVTDKSGQSVAIQSVNIKGNTVQLTGQFAPEKGSYQVTIDGETYEAITTWQLKDELYATDEFLGSQLYDDGSADVAVWSPSAEAVSVVVYDKNSPDKVIADISLRQGDKGVWSGRLNENNVGITNLRGYYYQYRITREGKDILALDPYAKSLSAWDNNGADKIAKAAFVNPTNMGPALDYANIPGYSKREDAIIYETHVRDFTSDPNLERRLNTKFGTFSAFIEKLDYLKDLGVTHIQLLPVMSYYFANEFAREKRMLDYQSKNTNYNWGYDPQSYFALTGMYSEDPTNPEKRIEEFKHLIHAIHERGMGVILDVVYNHTAAEHLFEDLEPNYYHFMDKNGTSRTSFGGGRLGTTHYMARRILVDSIKFLTDEYKIDGFRFDMMGDHDAISIQKAYDEAAKINPNILMLGEGWRTYVGDEGINKQAADQDWMVNTNSVGVFSDEIRNELKSGFGSEGQPRFLTGGARNIKQLFDNIKAQPHNFKANDPGDVIQYIAAHDNLTLFDVIAQSTKKDPSKHAEEIHRRVRLGNALVLTAQGTAFLHSGQEYGRTKQFKHPDYRGKVDEAPYKSTFMTDEQGKPFNYPYFIHDSYDSSDIINHFNWQKATEDPLGLVTRLYTRGLIHLRRSTDAFSLGTQSSVDKNVALITEPGQSDIRDNDLVIGYQSKATDGTTYGVFVNADSKPRTIDLSKFAHLMNSHVLVDATRSGTVAIDNPTGVTFDRLNNKITIDALTTIVLKAVLNSSQAVEEDNYQQPSETLLASNTPKEKDGVAQTAPQSEESRLENPTVMGQRLPDTATSAWVLGLVGVISLASGIGISWGKEK</sequence>
<dbReference type="NCBIfam" id="TIGR02102">
    <property type="entry name" value="pullulan_Gpos"/>
    <property type="match status" value="1"/>
</dbReference>